<sequence length="254" mass="27933">MRWSSGLQDLVDRAAFLSTEHQQDMGDAIELAPWNVDLMDQSFVFHTDPPTTLSCNFLGTTSLDAGSWLWGWKNINGFPDAAVALATAVRRYGEEHAVPELTTEETPLDEDTALDIGHRLTLAAKAVSGKYAHYSCPSSDRSRRTWLLLDGPAVGLPDPSVIRIPRVITETLDQGVLADSRKALRSYAQLRGLDIRWEGDDLAHLAAPDGEMTVAFDDLGRISRMNLHAQSPPSAGEGPKRRGIRGVFGRRRDS</sequence>
<dbReference type="AlphaFoldDB" id="A0A179V5Z3"/>
<dbReference type="RefSeq" id="WP_064633544.1">
    <property type="nucleotide sequence ID" value="NZ_LQYE01000032.1"/>
</dbReference>
<gene>
    <name evidence="2" type="ORF">AWB85_17550</name>
</gene>
<dbReference type="Proteomes" id="UP000186919">
    <property type="component" value="Unassembled WGS sequence"/>
</dbReference>
<reference evidence="2 3" key="1">
    <citation type="submission" date="2016-01" db="EMBL/GenBank/DDBJ databases">
        <title>Mycobacterium immunogenum strain CD11_6 genome sequencing and assembly.</title>
        <authorList>
            <person name="Kaur G."/>
            <person name="Nair G.R."/>
            <person name="Mayilraj S."/>
        </authorList>
    </citation>
    <scope>NUCLEOTIDE SEQUENCE [LARGE SCALE GENOMIC DNA]</scope>
    <source>
        <strain evidence="2 3">CD11-6</strain>
    </source>
</reference>
<dbReference type="EMBL" id="LQYE01000032">
    <property type="protein sequence ID" value="OAT66512.1"/>
    <property type="molecule type" value="Genomic_DNA"/>
</dbReference>
<proteinExistence type="predicted"/>
<name>A0A179V5Z3_9MYCO</name>
<protein>
    <submittedName>
        <fullName evidence="2">Uncharacterized protein</fullName>
    </submittedName>
</protein>
<dbReference type="Pfam" id="PF21813">
    <property type="entry name" value="DUF6882"/>
    <property type="match status" value="1"/>
</dbReference>
<evidence type="ECO:0000313" key="3">
    <source>
        <dbReference type="Proteomes" id="UP000186919"/>
    </source>
</evidence>
<accession>A0A179V5Z3</accession>
<comment type="caution">
    <text evidence="2">The sequence shown here is derived from an EMBL/GenBank/DDBJ whole genome shotgun (WGS) entry which is preliminary data.</text>
</comment>
<organism evidence="2 3">
    <name type="scientific">Mycobacteroides immunogenum</name>
    <dbReference type="NCBI Taxonomy" id="83262"/>
    <lineage>
        <taxon>Bacteria</taxon>
        <taxon>Bacillati</taxon>
        <taxon>Actinomycetota</taxon>
        <taxon>Actinomycetes</taxon>
        <taxon>Mycobacteriales</taxon>
        <taxon>Mycobacteriaceae</taxon>
        <taxon>Mycobacteroides</taxon>
    </lineage>
</organism>
<dbReference type="InterPro" id="IPR049249">
    <property type="entry name" value="DUF6882"/>
</dbReference>
<evidence type="ECO:0000256" key="1">
    <source>
        <dbReference type="SAM" id="MobiDB-lite"/>
    </source>
</evidence>
<evidence type="ECO:0000313" key="2">
    <source>
        <dbReference type="EMBL" id="OAT66512.1"/>
    </source>
</evidence>
<feature type="region of interest" description="Disordered" evidence="1">
    <location>
        <begin position="228"/>
        <end position="254"/>
    </location>
</feature>